<dbReference type="AlphaFoldDB" id="A0A0W0GBZ7"/>
<protein>
    <submittedName>
        <fullName evidence="2">Uncharacterized protein</fullName>
    </submittedName>
</protein>
<feature type="region of interest" description="Disordered" evidence="1">
    <location>
        <begin position="1"/>
        <end position="83"/>
    </location>
</feature>
<organism evidence="2 3">
    <name type="scientific">Moniliophthora roreri</name>
    <name type="common">Frosty pod rot fungus</name>
    <name type="synonym">Monilia roreri</name>
    <dbReference type="NCBI Taxonomy" id="221103"/>
    <lineage>
        <taxon>Eukaryota</taxon>
        <taxon>Fungi</taxon>
        <taxon>Dikarya</taxon>
        <taxon>Basidiomycota</taxon>
        <taxon>Agaricomycotina</taxon>
        <taxon>Agaricomycetes</taxon>
        <taxon>Agaricomycetidae</taxon>
        <taxon>Agaricales</taxon>
        <taxon>Marasmiineae</taxon>
        <taxon>Marasmiaceae</taxon>
        <taxon>Moniliophthora</taxon>
    </lineage>
</organism>
<evidence type="ECO:0000256" key="1">
    <source>
        <dbReference type="SAM" id="MobiDB-lite"/>
    </source>
</evidence>
<name>A0A0W0GBZ7_MONRR</name>
<dbReference type="eggNOG" id="ENOG502S5UK">
    <property type="taxonomic scope" value="Eukaryota"/>
</dbReference>
<sequence>MGFLGYFSATPQTQVEAESVAAGVTKDDTKPDEGAEPVDDTPSTSPSNPPADTEFSQSAPIEVPLPLSPVTSEPNESLTKPRGRRFSFKTFSFASHHDEHKHTLSLVEEHQKKEKAHAALSKRLAKPMSRSDRRAQESALIVRTLIVGPSKASPSLTAVTAKPQMSKLKSQLLKPKSANKVISHLRSLPTIDEEHPDAPKSKGAVPIHAVCLEHTDAEEHNLHFAKLSSSSDEQTSSSSFGITQLATAPIDKLAELFSEMRVVEFISTSDFGLGQPGDGKGLLAGAVPTAETVINGIQQITPQLMALGYATGQAIYPDHAGVYPPTDRMSVITYWWGLEILLPPPSIVYLNSVHSISGTVVNFLSALSMINNGVREILPFVRYMAQFIDFEFNNIKGQDKGKGVICAATWVMPAALVPRPWDFSPPPPVPTPAPTPAPAPPTNGSEQPEAGKSQPQGVVEKPAAGDSTPATQPDITPTPVASAPVQPPIEEKPSAKAPADLPTALPVPISISVPMTPVS</sequence>
<proteinExistence type="predicted"/>
<feature type="compositionally biased region" description="Polar residues" evidence="1">
    <location>
        <begin position="69"/>
        <end position="78"/>
    </location>
</feature>
<feature type="compositionally biased region" description="Pro residues" evidence="1">
    <location>
        <begin position="423"/>
        <end position="441"/>
    </location>
</feature>
<evidence type="ECO:0000313" key="2">
    <source>
        <dbReference type="EMBL" id="KTB46079.1"/>
    </source>
</evidence>
<dbReference type="Proteomes" id="UP000054988">
    <property type="component" value="Unassembled WGS sequence"/>
</dbReference>
<dbReference type="EMBL" id="LATX01000498">
    <property type="protein sequence ID" value="KTB46079.1"/>
    <property type="molecule type" value="Genomic_DNA"/>
</dbReference>
<accession>A0A0W0GBZ7</accession>
<comment type="caution">
    <text evidence="2">The sequence shown here is derived from an EMBL/GenBank/DDBJ whole genome shotgun (WGS) entry which is preliminary data.</text>
</comment>
<reference evidence="2 3" key="1">
    <citation type="submission" date="2015-12" db="EMBL/GenBank/DDBJ databases">
        <title>Draft genome sequence of Moniliophthora roreri, the causal agent of frosty pod rot of cacao.</title>
        <authorList>
            <person name="Aime M.C."/>
            <person name="Diaz-Valderrama J.R."/>
            <person name="Kijpornyongpan T."/>
            <person name="Phillips-Mora W."/>
        </authorList>
    </citation>
    <scope>NUCLEOTIDE SEQUENCE [LARGE SCALE GENOMIC DNA]</scope>
    <source>
        <strain evidence="2 3">MCA 2952</strain>
    </source>
</reference>
<feature type="region of interest" description="Disordered" evidence="1">
    <location>
        <begin position="422"/>
        <end position="519"/>
    </location>
</feature>
<evidence type="ECO:0000313" key="3">
    <source>
        <dbReference type="Proteomes" id="UP000054988"/>
    </source>
</evidence>
<feature type="compositionally biased region" description="Low complexity" evidence="1">
    <location>
        <begin position="40"/>
        <end position="53"/>
    </location>
</feature>
<gene>
    <name evidence="2" type="ORF">WG66_1326</name>
</gene>